<dbReference type="InterPro" id="IPR001611">
    <property type="entry name" value="Leu-rich_rpt"/>
</dbReference>
<dbReference type="SUPFAM" id="SSF52058">
    <property type="entry name" value="L domain-like"/>
    <property type="match status" value="1"/>
</dbReference>
<name>C3J840_POREA</name>
<dbReference type="AlphaFoldDB" id="C3J840"/>
<dbReference type="Proteomes" id="UP000004295">
    <property type="component" value="Unassembled WGS sequence"/>
</dbReference>
<dbReference type="PROSITE" id="PS51450">
    <property type="entry name" value="LRR"/>
    <property type="match status" value="1"/>
</dbReference>
<dbReference type="PANTHER" id="PTHR45752:SF187">
    <property type="entry name" value="LEUCINE-RICH REPEAT AND IQ DOMAIN-CONTAINING PROTEIN 4"/>
    <property type="match status" value="1"/>
</dbReference>
<evidence type="ECO:0000313" key="1">
    <source>
        <dbReference type="EMBL" id="EEN83646.1"/>
    </source>
</evidence>
<dbReference type="InterPro" id="IPR050715">
    <property type="entry name" value="LRR-SigEffector_domain"/>
</dbReference>
<evidence type="ECO:0000313" key="2">
    <source>
        <dbReference type="Proteomes" id="UP000004295"/>
    </source>
</evidence>
<dbReference type="Gene3D" id="3.80.10.10">
    <property type="entry name" value="Ribonuclease Inhibitor"/>
    <property type="match status" value="2"/>
</dbReference>
<reference evidence="1 2" key="1">
    <citation type="submission" date="2009-04" db="EMBL/GenBank/DDBJ databases">
        <authorList>
            <person name="Sebastian Y."/>
            <person name="Madupu R."/>
            <person name="Durkin A.S."/>
            <person name="Torralba M."/>
            <person name="Methe B."/>
            <person name="Sutton G.G."/>
            <person name="Strausberg R.L."/>
            <person name="Nelson K.E."/>
        </authorList>
    </citation>
    <scope>NUCLEOTIDE SEQUENCE [LARGE SCALE GENOMIC DNA]</scope>
    <source>
        <strain evidence="2">ATCC 35406 / BCRC 14492 / JCM 8526 / NCTC 13058 / HG 370</strain>
    </source>
</reference>
<keyword evidence="2" id="KW-1185">Reference proteome</keyword>
<gene>
    <name evidence="1" type="ORF">POREN0001_1283</name>
</gene>
<organism evidence="1 2">
    <name type="scientific">Porphyromonas endodontalis (strain ATCC 35406 / DSM 24491 / JCM 8526 / CCUG 16442 / BCRC 14492 / NCTC 13058 / HG 370)</name>
    <name type="common">Bacteroides endodontalis</name>
    <dbReference type="NCBI Taxonomy" id="553175"/>
    <lineage>
        <taxon>Bacteria</taxon>
        <taxon>Pseudomonadati</taxon>
        <taxon>Bacteroidota</taxon>
        <taxon>Bacteroidia</taxon>
        <taxon>Bacteroidales</taxon>
        <taxon>Porphyromonadaceae</taxon>
        <taxon>Porphyromonas</taxon>
    </lineage>
</organism>
<accession>C3J840</accession>
<proteinExistence type="predicted"/>
<dbReference type="eggNOG" id="ENOG50340TG">
    <property type="taxonomic scope" value="Bacteria"/>
</dbReference>
<comment type="caution">
    <text evidence="1">The sequence shown here is derived from an EMBL/GenBank/DDBJ whole genome shotgun (WGS) entry which is preliminary data.</text>
</comment>
<dbReference type="STRING" id="553175.POREN0001_1283"/>
<dbReference type="InterPro" id="IPR032675">
    <property type="entry name" value="LRR_dom_sf"/>
</dbReference>
<protein>
    <submittedName>
        <fullName evidence="1">Leucine Rich Repeat protein</fullName>
    </submittedName>
</protein>
<dbReference type="EMBL" id="ACNN01000005">
    <property type="protein sequence ID" value="EEN83646.1"/>
    <property type="molecule type" value="Genomic_DNA"/>
</dbReference>
<dbReference type="PANTHER" id="PTHR45752">
    <property type="entry name" value="LEUCINE-RICH REPEAT-CONTAINING"/>
    <property type="match status" value="1"/>
</dbReference>
<sequence length="746" mass="81055">MSWQASAQKEELKFNVNGGSTQLKMLYRLANVGDKAEVTLGNGQTLTLEQKKEGKELETCVLELTPKAEDYDLTIEADKLVTLRITASKCVNGVKSLQSKSLVRLNLDETKLTETPKLDFSNCPNIEEITLGGAGVTDVILPNNPKLKTFIASPAYFGDKALRRLDLSGCTQLETLDLKGVALPIIDVRACRKTLKHLTIEGANEREFPERLLGGKRLKKLSSVNISYCSIGMDELPDLNKTPLDNFKIGGMYWHYVGAGRASGLSVNFKNIKRVKGISAIPVETKFTWYQKVNDNWEELPLDNTKVTEKDGVFTFAPSILRNGTALVRCKIESAAYPDLAGDEEMGLFTYNMVLSNLIIKLEHPQLLAELTVTEESIGKDENNEELTDFNMMMQIKGTLNSNIGIDWDNGSLEELTITSTETQRVSSTVALGSVVRIYVYGSGAITLLDASNSHLVEANLGVRAQNLKTLRLAQNKIESINLEKASNSREVLLNNNLLSSIGLGGTEAHNLHALDLSKNKLDACAINDCLMLLPTALTEENPGPNNVVKLAGNPGSTTYDKVLLPVANGDGGLTWKTDVEGDGTGCATAKVFDLSNRENGAAKLFVSGSEVAFETPIAKNSPLVAVLTPKQGYKVASLRFNGKEESASSSNPNEFSLKLEHNSRLFYTFAEDTALDEVFANPFSVARVAEGYQLGNLPTGATYSLYSVEGALLAQGTITNGTLILSLDRGNYLLSINGSTLKLAF</sequence>